<keyword evidence="2" id="KW-0812">Transmembrane</keyword>
<evidence type="ECO:0000256" key="2">
    <source>
        <dbReference type="SAM" id="Phobius"/>
    </source>
</evidence>
<dbReference type="InterPro" id="IPR036116">
    <property type="entry name" value="FN3_sf"/>
</dbReference>
<dbReference type="AlphaFoldDB" id="A0A1X7UZH7"/>
<sequence>MSGRYLLGLTILLITTFCLADRNFTCSTTSVCAYETITCSCTLDSDADYVVWSVRDGGNMTVGSSVRLDSTNSMNTSWINMGNFTFSYFDDYSLATIRLSPQNNNYRIVCSLPEENSTLEVPLYSNAFNVTPIQSLQNLTLEFENVSRSYVTVNWTEFDDYCSNGYNVNISRDNGPPMTDYKEESYFKLENASSSVLYTFRVMPVAGFASEKLLNDLATMPQSIRLDVPLPVTNVRALHMPIAMNAQDGTRVNVTVRWDAMSAYRPRTMYYYITHNATRHLDRMESGMGSGSGSMSDDDDMSPSVFVTRRRMARMMGNFQRLLGAVVGETYTVSIIGENDIGNSTATSLTFTLTYMPPQPTSTTSVGMTSTPTSTPPMPSTSPTMDDDDESLPTWAIAVIAVGGGILLAVIIAVLVLVICCCCCAAAAAKRNEEHEMTEGTKL</sequence>
<dbReference type="Proteomes" id="UP000007879">
    <property type="component" value="Unassembled WGS sequence"/>
</dbReference>
<evidence type="ECO:0000256" key="3">
    <source>
        <dbReference type="SAM" id="SignalP"/>
    </source>
</evidence>
<dbReference type="EnsemblMetazoa" id="Aqu2.1.32757_001">
    <property type="protein sequence ID" value="Aqu2.1.32757_001"/>
    <property type="gene ID" value="Aqu2.1.32757"/>
</dbReference>
<keyword evidence="2" id="KW-0472">Membrane</keyword>
<dbReference type="KEGG" id="aqu:109581707"/>
<keyword evidence="6" id="KW-1185">Reference proteome</keyword>
<evidence type="ECO:0000256" key="1">
    <source>
        <dbReference type="SAM" id="MobiDB-lite"/>
    </source>
</evidence>
<feature type="domain" description="Fibronectin type-III" evidence="4">
    <location>
        <begin position="238"/>
        <end position="344"/>
    </location>
</feature>
<dbReference type="InParanoid" id="A0A1X7UZH7"/>
<evidence type="ECO:0000259" key="4">
    <source>
        <dbReference type="SMART" id="SM00060"/>
    </source>
</evidence>
<reference evidence="6" key="1">
    <citation type="journal article" date="2010" name="Nature">
        <title>The Amphimedon queenslandica genome and the evolution of animal complexity.</title>
        <authorList>
            <person name="Srivastava M."/>
            <person name="Simakov O."/>
            <person name="Chapman J."/>
            <person name="Fahey B."/>
            <person name="Gauthier M.E."/>
            <person name="Mitros T."/>
            <person name="Richards G.S."/>
            <person name="Conaco C."/>
            <person name="Dacre M."/>
            <person name="Hellsten U."/>
            <person name="Larroux C."/>
            <person name="Putnam N.H."/>
            <person name="Stanke M."/>
            <person name="Adamska M."/>
            <person name="Darling A."/>
            <person name="Degnan S.M."/>
            <person name="Oakley T.H."/>
            <person name="Plachetzki D.C."/>
            <person name="Zhai Y."/>
            <person name="Adamski M."/>
            <person name="Calcino A."/>
            <person name="Cummins S.F."/>
            <person name="Goodstein D.M."/>
            <person name="Harris C."/>
            <person name="Jackson D.J."/>
            <person name="Leys S.P."/>
            <person name="Shu S."/>
            <person name="Woodcroft B.J."/>
            <person name="Vervoort M."/>
            <person name="Kosik K.S."/>
            <person name="Manning G."/>
            <person name="Degnan B.M."/>
            <person name="Rokhsar D.S."/>
        </authorList>
    </citation>
    <scope>NUCLEOTIDE SEQUENCE [LARGE SCALE GENOMIC DNA]</scope>
</reference>
<name>A0A1X7UZH7_AMPQE</name>
<evidence type="ECO:0000313" key="6">
    <source>
        <dbReference type="Proteomes" id="UP000007879"/>
    </source>
</evidence>
<dbReference type="InterPro" id="IPR003961">
    <property type="entry name" value="FN3_dom"/>
</dbReference>
<protein>
    <recommendedName>
        <fullName evidence="4">Fibronectin type-III domain-containing protein</fullName>
    </recommendedName>
</protein>
<keyword evidence="3" id="KW-0732">Signal</keyword>
<feature type="region of interest" description="Disordered" evidence="1">
    <location>
        <begin position="361"/>
        <end position="388"/>
    </location>
</feature>
<dbReference type="EnsemblMetazoa" id="XM_019996046.1">
    <property type="protein sequence ID" value="XP_019851605.1"/>
    <property type="gene ID" value="LOC109581707"/>
</dbReference>
<feature type="domain" description="Fibronectin type-III" evidence="4">
    <location>
        <begin position="132"/>
        <end position="209"/>
    </location>
</feature>
<evidence type="ECO:0000313" key="5">
    <source>
        <dbReference type="EnsemblMetazoa" id="Aqu2.1.32757_001"/>
    </source>
</evidence>
<dbReference type="CDD" id="cd00063">
    <property type="entry name" value="FN3"/>
    <property type="match status" value="1"/>
</dbReference>
<reference evidence="5" key="2">
    <citation type="submission" date="2017-05" db="UniProtKB">
        <authorList>
            <consortium name="EnsemblMetazoa"/>
        </authorList>
    </citation>
    <scope>IDENTIFICATION</scope>
</reference>
<proteinExistence type="predicted"/>
<feature type="chain" id="PRO_5013367419" description="Fibronectin type-III domain-containing protein" evidence="3">
    <location>
        <begin position="21"/>
        <end position="443"/>
    </location>
</feature>
<feature type="compositionally biased region" description="Low complexity" evidence="1">
    <location>
        <begin position="361"/>
        <end position="373"/>
    </location>
</feature>
<feature type="signal peptide" evidence="3">
    <location>
        <begin position="1"/>
        <end position="20"/>
    </location>
</feature>
<dbReference type="SMART" id="SM00060">
    <property type="entry name" value="FN3"/>
    <property type="match status" value="2"/>
</dbReference>
<gene>
    <name evidence="5" type="primary">109581707</name>
</gene>
<feature type="transmembrane region" description="Helical" evidence="2">
    <location>
        <begin position="395"/>
        <end position="428"/>
    </location>
</feature>
<dbReference type="SUPFAM" id="SSF49265">
    <property type="entry name" value="Fibronectin type III"/>
    <property type="match status" value="1"/>
</dbReference>
<organism evidence="5">
    <name type="scientific">Amphimedon queenslandica</name>
    <name type="common">Sponge</name>
    <dbReference type="NCBI Taxonomy" id="400682"/>
    <lineage>
        <taxon>Eukaryota</taxon>
        <taxon>Metazoa</taxon>
        <taxon>Porifera</taxon>
        <taxon>Demospongiae</taxon>
        <taxon>Heteroscleromorpha</taxon>
        <taxon>Haplosclerida</taxon>
        <taxon>Niphatidae</taxon>
        <taxon>Amphimedon</taxon>
    </lineage>
</organism>
<keyword evidence="2" id="KW-1133">Transmembrane helix</keyword>
<accession>A0A1X7UZH7</accession>